<feature type="transmembrane region" description="Helical" evidence="2">
    <location>
        <begin position="214"/>
        <end position="232"/>
    </location>
</feature>
<comment type="caution">
    <text evidence="4">The sequence shown here is derived from an EMBL/GenBank/DDBJ whole genome shotgun (WGS) entry which is preliminary data.</text>
</comment>
<dbReference type="InParanoid" id="A0A066WS06"/>
<dbReference type="InterPro" id="IPR058581">
    <property type="entry name" value="TM_HPP"/>
</dbReference>
<evidence type="ECO:0000313" key="4">
    <source>
        <dbReference type="EMBL" id="KDN53455.1"/>
    </source>
</evidence>
<dbReference type="InterPro" id="IPR007065">
    <property type="entry name" value="HPP"/>
</dbReference>
<dbReference type="Pfam" id="PF04982">
    <property type="entry name" value="TM_HPP"/>
    <property type="match status" value="1"/>
</dbReference>
<dbReference type="Proteomes" id="UP000027361">
    <property type="component" value="Unassembled WGS sequence"/>
</dbReference>
<dbReference type="OrthoDB" id="2016548at2759"/>
<protein>
    <recommendedName>
        <fullName evidence="3">HPP transmembrane region domain-containing protein</fullName>
    </recommendedName>
</protein>
<accession>A0A066WS06</accession>
<dbReference type="OMA" id="GWHYLPV"/>
<dbReference type="EMBL" id="JMSN01000002">
    <property type="protein sequence ID" value="KDN53455.1"/>
    <property type="molecule type" value="Genomic_DNA"/>
</dbReference>
<evidence type="ECO:0000256" key="2">
    <source>
        <dbReference type="SAM" id="Phobius"/>
    </source>
</evidence>
<feature type="region of interest" description="Disordered" evidence="1">
    <location>
        <begin position="134"/>
        <end position="153"/>
    </location>
</feature>
<feature type="compositionally biased region" description="Polar residues" evidence="1">
    <location>
        <begin position="26"/>
        <end position="37"/>
    </location>
</feature>
<dbReference type="STRING" id="1037660.A0A066WS06"/>
<keyword evidence="2" id="KW-0472">Membrane</keyword>
<gene>
    <name evidence="4" type="ORF">K437DRAFT_218998</name>
</gene>
<keyword evidence="2" id="KW-1133">Transmembrane helix</keyword>
<evidence type="ECO:0000313" key="5">
    <source>
        <dbReference type="Proteomes" id="UP000027361"/>
    </source>
</evidence>
<dbReference type="GeneID" id="25262218"/>
<proteinExistence type="predicted"/>
<dbReference type="PANTHER" id="PTHR33741:SF5">
    <property type="entry name" value="TRANSMEMBRANE PROTEIN DDB_G0269096-RELATED"/>
    <property type="match status" value="1"/>
</dbReference>
<feature type="region of interest" description="Disordered" evidence="1">
    <location>
        <begin position="1"/>
        <end position="42"/>
    </location>
</feature>
<feature type="compositionally biased region" description="Basic and acidic residues" evidence="1">
    <location>
        <begin position="499"/>
        <end position="515"/>
    </location>
</feature>
<name>A0A066WS06_TILAU</name>
<organism evidence="4 5">
    <name type="scientific">Tilletiaria anomala (strain ATCC 24038 / CBS 436.72 / UBC 951)</name>
    <dbReference type="NCBI Taxonomy" id="1037660"/>
    <lineage>
        <taxon>Eukaryota</taxon>
        <taxon>Fungi</taxon>
        <taxon>Dikarya</taxon>
        <taxon>Basidiomycota</taxon>
        <taxon>Ustilaginomycotina</taxon>
        <taxon>Exobasidiomycetes</taxon>
        <taxon>Georgefischeriales</taxon>
        <taxon>Tilletiariaceae</taxon>
        <taxon>Tilletiaria</taxon>
    </lineage>
</organism>
<feature type="region of interest" description="Disordered" evidence="1">
    <location>
        <begin position="80"/>
        <end position="118"/>
    </location>
</feature>
<feature type="region of interest" description="Disordered" evidence="1">
    <location>
        <begin position="421"/>
        <end position="515"/>
    </location>
</feature>
<feature type="compositionally biased region" description="Basic and acidic residues" evidence="1">
    <location>
        <begin position="433"/>
        <end position="456"/>
    </location>
</feature>
<feature type="compositionally biased region" description="Basic residues" evidence="1">
    <location>
        <begin position="101"/>
        <end position="115"/>
    </location>
</feature>
<feature type="transmembrane region" description="Helical" evidence="2">
    <location>
        <begin position="252"/>
        <end position="271"/>
    </location>
</feature>
<feature type="domain" description="HPP transmembrane region" evidence="3">
    <location>
        <begin position="210"/>
        <end position="390"/>
    </location>
</feature>
<dbReference type="RefSeq" id="XP_013246294.1">
    <property type="nucleotide sequence ID" value="XM_013390840.1"/>
</dbReference>
<evidence type="ECO:0000256" key="1">
    <source>
        <dbReference type="SAM" id="MobiDB-lite"/>
    </source>
</evidence>
<feature type="transmembrane region" description="Helical" evidence="2">
    <location>
        <begin position="360"/>
        <end position="382"/>
    </location>
</feature>
<dbReference type="HOGENOM" id="CLU_529118_0_0_1"/>
<reference evidence="4 5" key="1">
    <citation type="submission" date="2014-05" db="EMBL/GenBank/DDBJ databases">
        <title>Draft genome sequence of a rare smut relative, Tilletiaria anomala UBC 951.</title>
        <authorList>
            <consortium name="DOE Joint Genome Institute"/>
            <person name="Toome M."/>
            <person name="Kuo A."/>
            <person name="Henrissat B."/>
            <person name="Lipzen A."/>
            <person name="Tritt A."/>
            <person name="Yoshinaga Y."/>
            <person name="Zane M."/>
            <person name="Barry K."/>
            <person name="Grigoriev I.V."/>
            <person name="Spatafora J.W."/>
            <person name="Aimea M.C."/>
        </authorList>
    </citation>
    <scope>NUCLEOTIDE SEQUENCE [LARGE SCALE GENOMIC DNA]</scope>
    <source>
        <strain evidence="4 5">UBC 951</strain>
    </source>
</reference>
<feature type="transmembrane region" description="Helical" evidence="2">
    <location>
        <begin position="317"/>
        <end position="340"/>
    </location>
</feature>
<keyword evidence="2" id="KW-0812">Transmembrane</keyword>
<feature type="transmembrane region" description="Helical" evidence="2">
    <location>
        <begin position="277"/>
        <end position="296"/>
    </location>
</feature>
<evidence type="ECO:0000259" key="3">
    <source>
        <dbReference type="Pfam" id="PF04982"/>
    </source>
</evidence>
<dbReference type="AlphaFoldDB" id="A0A066WS06"/>
<keyword evidence="5" id="KW-1185">Reference proteome</keyword>
<feature type="compositionally biased region" description="Basic and acidic residues" evidence="1">
    <location>
        <begin position="480"/>
        <end position="490"/>
    </location>
</feature>
<dbReference type="PANTHER" id="PTHR33741">
    <property type="entry name" value="TRANSMEMBRANE PROTEIN DDB_G0269096-RELATED"/>
    <property type="match status" value="1"/>
</dbReference>
<feature type="compositionally biased region" description="Polar residues" evidence="1">
    <location>
        <begin position="457"/>
        <end position="471"/>
    </location>
</feature>
<sequence>MRHPSRQPHTPTRFASHSPDAPSWISERSTSRGSFVGQSRMPIMHHAAELDARAPPSATRWHSESRTVWGSFDESPATVAVNPNGHSYDPVARTHAYSPKHLSKSRSRSQSRRGRVAPAAAAFRDPHYYYGTAPNLHQPIRRPSPQPPENQRQIQRDIEKGKSAKTPAPNSSREQRILSTLPSFISHFLGHRTSSSKPILGPLVRLLGPTLETWLWAWVGAFVSLGCIALIFTCSTPFRNTAHIPEELPSSWTTPVIIGSFGASSVLLFGAPASPLGQPWAFLGGQVTSAIIGVVVTKLFKLSSKYNLDLTNHSWNIVWVAGACSTATALLFMFLTNTVHPPGGATALLAATSAPVEHLGWRYIVVVMISSGVMLVWALLWMNLGSKRYPTQWYSGPGTGTGPDVVLKSYKWKKERVFAKRAARNTHSAGRYKKSDEHEHGGDEKAADALQTHDDQASSGETLRNRSQSTFPAAAAPSKDQNKDQPKPDVDAGGWLDETPWRRQDGDDDVKDERR</sequence>